<dbReference type="InterPro" id="IPR006860">
    <property type="entry name" value="FecR"/>
</dbReference>
<proteinExistence type="predicted"/>
<evidence type="ECO:0000313" key="4">
    <source>
        <dbReference type="EMBL" id="MFK2919122.1"/>
    </source>
</evidence>
<dbReference type="Gene3D" id="3.55.50.30">
    <property type="match status" value="1"/>
</dbReference>
<dbReference type="PIRSF" id="PIRSF018266">
    <property type="entry name" value="FecR"/>
    <property type="match status" value="1"/>
</dbReference>
<evidence type="ECO:0000313" key="5">
    <source>
        <dbReference type="Proteomes" id="UP001620408"/>
    </source>
</evidence>
<evidence type="ECO:0000259" key="2">
    <source>
        <dbReference type="Pfam" id="PF04773"/>
    </source>
</evidence>
<keyword evidence="1" id="KW-0812">Transmembrane</keyword>
<keyword evidence="5" id="KW-1185">Reference proteome</keyword>
<accession>A0ABW8K8A9</accession>
<dbReference type="RefSeq" id="WP_379983251.1">
    <property type="nucleotide sequence ID" value="NZ_JADIKD010000012.1"/>
</dbReference>
<evidence type="ECO:0000259" key="3">
    <source>
        <dbReference type="Pfam" id="PF16220"/>
    </source>
</evidence>
<keyword evidence="1" id="KW-0472">Membrane</keyword>
<protein>
    <submittedName>
        <fullName evidence="4">DUF4880 domain-containing protein</fullName>
    </submittedName>
</protein>
<dbReference type="Pfam" id="PF04773">
    <property type="entry name" value="FecR"/>
    <property type="match status" value="1"/>
</dbReference>
<sequence>MAIPDQRCLNAITGHSSALHREARDWLLRLTSGRATPADAQAFRHWCGQSAAHARAFAETRLLWDNLGTAARALSQREQIKTDELQRDPRRMSRRAFLGGAVAASAAFLLLRPPMRLWPGVGDMMADFRTATGEQRQVQVAPGVVVEMNTQTAINVKYAGGRPVGIELLTGEIQLQTLDGASEPFTVYASKGQVMALSGSQCNVRCLDSDVEVTGLNGTVRLEYQGRTESIGTAQRALYGQRGMAAPAPADIDTAMAWRRRVLVFDNQPLSSVVVEINRYRPGKIILTNDALGARKVHARFTLNQLADAATLIHDAFGAHVTTLPGGIVLLS</sequence>
<feature type="domain" description="FecR protein" evidence="2">
    <location>
        <begin position="127"/>
        <end position="221"/>
    </location>
</feature>
<reference evidence="4 5" key="1">
    <citation type="submission" date="2020-10" db="EMBL/GenBank/DDBJ databases">
        <title>Phylogeny of dyella-like bacteria.</title>
        <authorList>
            <person name="Fu J."/>
        </authorList>
    </citation>
    <scope>NUCLEOTIDE SEQUENCE [LARGE SCALE GENOMIC DNA]</scope>
    <source>
        <strain evidence="4 5">BB4</strain>
    </source>
</reference>
<comment type="caution">
    <text evidence="4">The sequence shown here is derived from an EMBL/GenBank/DDBJ whole genome shotgun (WGS) entry which is preliminary data.</text>
</comment>
<feature type="domain" description="FecR N-terminal" evidence="3">
    <location>
        <begin position="21"/>
        <end position="60"/>
    </location>
</feature>
<dbReference type="Pfam" id="PF16220">
    <property type="entry name" value="DUF4880"/>
    <property type="match status" value="1"/>
</dbReference>
<organism evidence="4 5">
    <name type="scientific">Dyella koreensis</name>
    <dbReference type="NCBI Taxonomy" id="311235"/>
    <lineage>
        <taxon>Bacteria</taxon>
        <taxon>Pseudomonadati</taxon>
        <taxon>Pseudomonadota</taxon>
        <taxon>Gammaproteobacteria</taxon>
        <taxon>Lysobacterales</taxon>
        <taxon>Rhodanobacteraceae</taxon>
        <taxon>Dyella</taxon>
    </lineage>
</organism>
<dbReference type="PANTHER" id="PTHR30273:SF2">
    <property type="entry name" value="PROTEIN FECR"/>
    <property type="match status" value="1"/>
</dbReference>
<dbReference type="InterPro" id="IPR012373">
    <property type="entry name" value="Ferrdict_sens_TM"/>
</dbReference>
<evidence type="ECO:0000256" key="1">
    <source>
        <dbReference type="SAM" id="Phobius"/>
    </source>
</evidence>
<dbReference type="Gene3D" id="2.60.120.1440">
    <property type="match status" value="1"/>
</dbReference>
<dbReference type="Proteomes" id="UP001620408">
    <property type="component" value="Unassembled WGS sequence"/>
</dbReference>
<gene>
    <name evidence="4" type="ORF">ISS97_17765</name>
</gene>
<feature type="transmembrane region" description="Helical" evidence="1">
    <location>
        <begin position="96"/>
        <end position="115"/>
    </location>
</feature>
<name>A0ABW8K8A9_9GAMM</name>
<keyword evidence="1" id="KW-1133">Transmembrane helix</keyword>
<dbReference type="InterPro" id="IPR032623">
    <property type="entry name" value="FecR_N"/>
</dbReference>
<dbReference type="PANTHER" id="PTHR30273">
    <property type="entry name" value="PERIPLASMIC SIGNAL SENSOR AND SIGMA FACTOR ACTIVATOR FECR-RELATED"/>
    <property type="match status" value="1"/>
</dbReference>
<dbReference type="EMBL" id="JADIKD010000012">
    <property type="protein sequence ID" value="MFK2919122.1"/>
    <property type="molecule type" value="Genomic_DNA"/>
</dbReference>